<name>A0AA91V8Q6_9BACI</name>
<accession>A0AA91V8Q6</accession>
<protein>
    <submittedName>
        <fullName evidence="1">Uncharacterized protein</fullName>
    </submittedName>
</protein>
<dbReference type="Proteomes" id="UP000221020">
    <property type="component" value="Unassembled WGS sequence"/>
</dbReference>
<sequence>MKDSFKKGLQGQIPNKMVRGMVDLTVSPSTLDPARIGKALYDNRHHASPFLQSNTPSHHVDGIQIKVF</sequence>
<proteinExistence type="predicted"/>
<gene>
    <name evidence="1" type="ORF">CON65_24715</name>
</gene>
<organism evidence="1 2">
    <name type="scientific">Bacillus pseudomycoides</name>
    <dbReference type="NCBI Taxonomy" id="64104"/>
    <lineage>
        <taxon>Bacteria</taxon>
        <taxon>Bacillati</taxon>
        <taxon>Bacillota</taxon>
        <taxon>Bacilli</taxon>
        <taxon>Bacillales</taxon>
        <taxon>Bacillaceae</taxon>
        <taxon>Bacillus</taxon>
        <taxon>Bacillus cereus group</taxon>
    </lineage>
</organism>
<reference evidence="1 2" key="1">
    <citation type="submission" date="2017-09" db="EMBL/GenBank/DDBJ databases">
        <title>Large-scale bioinformatics analysis of Bacillus genomes uncovers conserved roles of natural products in bacterial physiology.</title>
        <authorList>
            <consortium name="Agbiome Team Llc"/>
            <person name="Bleich R.M."/>
            <person name="Grubbs K.J."/>
            <person name="Santa Maria K.C."/>
            <person name="Allen S.E."/>
            <person name="Farag S."/>
            <person name="Shank E.A."/>
            <person name="Bowers A."/>
        </authorList>
    </citation>
    <scope>NUCLEOTIDE SEQUENCE [LARGE SCALE GENOMIC DNA]</scope>
    <source>
        <strain evidence="1 2">AFS092012</strain>
    </source>
</reference>
<dbReference type="AlphaFoldDB" id="A0AA91V8Q6"/>
<evidence type="ECO:0000313" key="1">
    <source>
        <dbReference type="EMBL" id="PED80060.1"/>
    </source>
</evidence>
<dbReference type="RefSeq" id="WP_097899176.1">
    <property type="nucleotide sequence ID" value="NZ_NVOR01000140.1"/>
</dbReference>
<dbReference type="EMBL" id="NVOR01000140">
    <property type="protein sequence ID" value="PED80060.1"/>
    <property type="molecule type" value="Genomic_DNA"/>
</dbReference>
<comment type="caution">
    <text evidence="1">The sequence shown here is derived from an EMBL/GenBank/DDBJ whole genome shotgun (WGS) entry which is preliminary data.</text>
</comment>
<evidence type="ECO:0000313" key="2">
    <source>
        <dbReference type="Proteomes" id="UP000221020"/>
    </source>
</evidence>